<evidence type="ECO:0000313" key="2">
    <source>
        <dbReference type="Proteomes" id="UP001180616"/>
    </source>
</evidence>
<accession>A0ABY9QZT9</accession>
<proteinExistence type="predicted"/>
<dbReference type="PANTHER" id="PTHR35866:SF1">
    <property type="entry name" value="YKGJ FAMILY CYSTEINE CLUSTER PROTEIN"/>
    <property type="match status" value="1"/>
</dbReference>
<evidence type="ECO:0000313" key="1">
    <source>
        <dbReference type="EMBL" id="WMW64714.1"/>
    </source>
</evidence>
<protein>
    <submittedName>
        <fullName evidence="1">YkgJ family cysteine cluster protein</fullName>
    </submittedName>
</protein>
<dbReference type="PANTHER" id="PTHR35866">
    <property type="entry name" value="PUTATIVE-RELATED"/>
    <property type="match status" value="1"/>
</dbReference>
<dbReference type="InterPro" id="IPR005358">
    <property type="entry name" value="Puta_zinc/iron-chelating_dom"/>
</dbReference>
<dbReference type="EMBL" id="CP133659">
    <property type="protein sequence ID" value="WMW64714.1"/>
    <property type="molecule type" value="Genomic_DNA"/>
</dbReference>
<keyword evidence="2" id="KW-1185">Reference proteome</keyword>
<sequence>MTGETNNCSGCGPAGAEAAQGDETQAFLESLPELHAGQTFQFACHPGVRCFNACCSDLNMPLTPYDVLRLRRNLGMGSEEFINTHARVGQYPDTGFPALFLRMSDHPLKLCPFVSDAGCTVYPDRSGACRTYPLGRATKEDEAGNVVEQFFVVREEHCRGFDESGQWSSNTWLADQGLEPYNASNDRYMRLMARCKRQGAAISPKQATMVLLACYQLDRFVDFIRGVKLFDRLDMDAARQQQVLDDEEARLDFAYDWAELVLFGDCAALRMKG</sequence>
<gene>
    <name evidence="1" type="ORF">KPS_002773</name>
</gene>
<reference evidence="1" key="1">
    <citation type="submission" date="2023-09" db="EMBL/GenBank/DDBJ databases">
        <authorList>
            <consortium name="CW5 consortium"/>
            <person name="Lu C.-W."/>
        </authorList>
    </citation>
    <scope>NUCLEOTIDE SEQUENCE</scope>
    <source>
        <strain evidence="1">KPS</strain>
    </source>
</reference>
<dbReference type="Pfam" id="PF03692">
    <property type="entry name" value="CxxCxxCC"/>
    <property type="match status" value="1"/>
</dbReference>
<dbReference type="Proteomes" id="UP001180616">
    <property type="component" value="Chromosome"/>
</dbReference>
<organism evidence="1 2">
    <name type="scientific">Nitratidesulfovibrio liaohensis</name>
    <dbReference type="NCBI Taxonomy" id="2604158"/>
    <lineage>
        <taxon>Bacteria</taxon>
        <taxon>Pseudomonadati</taxon>
        <taxon>Thermodesulfobacteriota</taxon>
        <taxon>Desulfovibrionia</taxon>
        <taxon>Desulfovibrionales</taxon>
        <taxon>Desulfovibrionaceae</taxon>
        <taxon>Nitratidesulfovibrio</taxon>
    </lineage>
</organism>
<name>A0ABY9QZT9_9BACT</name>
<dbReference type="RefSeq" id="WP_309540788.1">
    <property type="nucleotide sequence ID" value="NZ_CP133659.1"/>
</dbReference>